<dbReference type="InterPro" id="IPR002347">
    <property type="entry name" value="SDR_fam"/>
</dbReference>
<evidence type="ECO:0000256" key="2">
    <source>
        <dbReference type="ARBA" id="ARBA00023002"/>
    </source>
</evidence>
<dbReference type="GO" id="GO:0016616">
    <property type="term" value="F:oxidoreductase activity, acting on the CH-OH group of donors, NAD or NADP as acceptor"/>
    <property type="evidence" value="ECO:0007669"/>
    <property type="project" value="TreeGrafter"/>
</dbReference>
<keyword evidence="2" id="KW-0560">Oxidoreductase</keyword>
<dbReference type="PRINTS" id="PR00081">
    <property type="entry name" value="GDHRDH"/>
</dbReference>
<comment type="similarity">
    <text evidence="1">Belongs to the short-chain dehydrogenases/reductases (SDR) family.</text>
</comment>
<dbReference type="SUPFAM" id="SSF51735">
    <property type="entry name" value="NAD(P)-binding Rossmann-fold domains"/>
    <property type="match status" value="1"/>
</dbReference>
<dbReference type="SMART" id="SM00822">
    <property type="entry name" value="PKS_KR"/>
    <property type="match status" value="1"/>
</dbReference>
<feature type="domain" description="Ketoreductase" evidence="3">
    <location>
        <begin position="7"/>
        <end position="191"/>
    </location>
</feature>
<dbReference type="PANTHER" id="PTHR24322:SF736">
    <property type="entry name" value="RETINOL DEHYDROGENASE 10"/>
    <property type="match status" value="1"/>
</dbReference>
<evidence type="ECO:0000256" key="1">
    <source>
        <dbReference type="ARBA" id="ARBA00006484"/>
    </source>
</evidence>
<evidence type="ECO:0000313" key="4">
    <source>
        <dbReference type="EMBL" id="SVD05269.1"/>
    </source>
</evidence>
<feature type="non-terminal residue" evidence="4">
    <location>
        <position position="262"/>
    </location>
</feature>
<dbReference type="Pfam" id="PF00106">
    <property type="entry name" value="adh_short"/>
    <property type="match status" value="1"/>
</dbReference>
<gene>
    <name evidence="4" type="ORF">METZ01_LOCUS358123</name>
</gene>
<dbReference type="Gene3D" id="3.40.50.720">
    <property type="entry name" value="NAD(P)-binding Rossmann-like Domain"/>
    <property type="match status" value="1"/>
</dbReference>
<evidence type="ECO:0000259" key="3">
    <source>
        <dbReference type="SMART" id="SM00822"/>
    </source>
</evidence>
<proteinExistence type="inferred from homology"/>
<name>A0A382S5W2_9ZZZZ</name>
<accession>A0A382S5W2</accession>
<dbReference type="InterPro" id="IPR036291">
    <property type="entry name" value="NAD(P)-bd_dom_sf"/>
</dbReference>
<dbReference type="PANTHER" id="PTHR24322">
    <property type="entry name" value="PKSB"/>
    <property type="match status" value="1"/>
</dbReference>
<sequence>MKDLKNKKVLITGGARGIGKQIALEFARQGADIIICDSDKSFFNKNEFEANIKEIEDVGVSCYGFCLDVTKYEDVVQERRSILDLVGKIDVLVNNAGVVFGGKFLEVSIEKHRLTYDVNTHGIINMLHVFLQDLIDQPTAHIVNISSASGFVPLPGGSTYASSKAAVTSLSESLNTELKKEGNVHVGMTIVCPGYVQTGMFDGAKEPILVPVLTPEKLAKKIVRAVQKNKRFVLEPTFIKFLPFITGVFPQFVLDFFGHAMG</sequence>
<dbReference type="EMBL" id="UINC01126654">
    <property type="protein sequence ID" value="SVD05269.1"/>
    <property type="molecule type" value="Genomic_DNA"/>
</dbReference>
<reference evidence="4" key="1">
    <citation type="submission" date="2018-05" db="EMBL/GenBank/DDBJ databases">
        <authorList>
            <person name="Lanie J.A."/>
            <person name="Ng W.-L."/>
            <person name="Kazmierczak K.M."/>
            <person name="Andrzejewski T.M."/>
            <person name="Davidsen T.M."/>
            <person name="Wayne K.J."/>
            <person name="Tettelin H."/>
            <person name="Glass J.I."/>
            <person name="Rusch D."/>
            <person name="Podicherti R."/>
            <person name="Tsui H.-C.T."/>
            <person name="Winkler M.E."/>
        </authorList>
    </citation>
    <scope>NUCLEOTIDE SEQUENCE</scope>
</reference>
<dbReference type="InterPro" id="IPR057326">
    <property type="entry name" value="KR_dom"/>
</dbReference>
<dbReference type="AlphaFoldDB" id="A0A382S5W2"/>
<dbReference type="PRINTS" id="PR00080">
    <property type="entry name" value="SDRFAMILY"/>
</dbReference>
<organism evidence="4">
    <name type="scientific">marine metagenome</name>
    <dbReference type="NCBI Taxonomy" id="408172"/>
    <lineage>
        <taxon>unclassified sequences</taxon>
        <taxon>metagenomes</taxon>
        <taxon>ecological metagenomes</taxon>
    </lineage>
</organism>
<protein>
    <recommendedName>
        <fullName evidence="3">Ketoreductase domain-containing protein</fullName>
    </recommendedName>
</protein>